<evidence type="ECO:0000313" key="12">
    <source>
        <dbReference type="EnsemblMetazoa" id="ADAC006103-PA"/>
    </source>
</evidence>
<dbReference type="Gene3D" id="2.40.50.140">
    <property type="entry name" value="Nucleic acid-binding proteins"/>
    <property type="match status" value="1"/>
</dbReference>
<gene>
    <name evidence="11" type="ORF">AND_006103</name>
</gene>
<dbReference type="CDD" id="cd11364">
    <property type="entry name" value="RNase_PH_PNPase_2"/>
    <property type="match status" value="1"/>
</dbReference>
<protein>
    <recommendedName>
        <fullName evidence="2">polyribonucleotide nucleotidyltransferase</fullName>
        <ecNumber evidence="2">2.7.7.8</ecNumber>
    </recommendedName>
    <alternativeName>
        <fullName evidence="7">Polynucleotide phosphorylase 1</fullName>
    </alternativeName>
</protein>
<dbReference type="GO" id="GO:0000175">
    <property type="term" value="F:3'-5'-RNA exonuclease activity"/>
    <property type="evidence" value="ECO:0007669"/>
    <property type="project" value="TreeGrafter"/>
</dbReference>
<dbReference type="OMA" id="RFMFHYN"/>
<evidence type="ECO:0000256" key="9">
    <source>
        <dbReference type="SAM" id="MobiDB-lite"/>
    </source>
</evidence>
<dbReference type="GO" id="GO:0005829">
    <property type="term" value="C:cytosol"/>
    <property type="evidence" value="ECO:0007669"/>
    <property type="project" value="TreeGrafter"/>
</dbReference>
<dbReference type="PROSITE" id="PS50084">
    <property type="entry name" value="KH_TYPE_1"/>
    <property type="match status" value="1"/>
</dbReference>
<dbReference type="InterPro" id="IPR012340">
    <property type="entry name" value="NA-bd_OB-fold"/>
</dbReference>
<dbReference type="HOGENOM" id="CLU_004217_2_2_1"/>
<dbReference type="Pfam" id="PF01138">
    <property type="entry name" value="RNase_PH"/>
    <property type="match status" value="2"/>
</dbReference>
<dbReference type="GO" id="GO:0000965">
    <property type="term" value="P:mitochondrial RNA 3'-end processing"/>
    <property type="evidence" value="ECO:0007669"/>
    <property type="project" value="TreeGrafter"/>
</dbReference>
<keyword evidence="3" id="KW-0963">Cytoplasm</keyword>
<comment type="similarity">
    <text evidence="1">Belongs to the polyribonucleotide nucleotidyltransferase family.</text>
</comment>
<dbReference type="Pfam" id="PF03725">
    <property type="entry name" value="RNase_PH_C"/>
    <property type="match status" value="1"/>
</dbReference>
<dbReference type="FunFam" id="3.30.230.70:FF:000001">
    <property type="entry name" value="Polyribonucleotide nucleotidyltransferase"/>
    <property type="match status" value="1"/>
</dbReference>
<reference evidence="11" key="3">
    <citation type="journal article" date="2013" name="Nucleic Acids Res.">
        <title>The genome of Anopheles darlingi, the main neotropical malaria vector.</title>
        <authorList>
            <person name="Marinotti O."/>
            <person name="Cerqueira G.C."/>
            <person name="de Almeida L.G."/>
            <person name="Ferro M.I."/>
            <person name="Loreto E.L."/>
            <person name="Zaha A."/>
            <person name="Teixeira S.M."/>
            <person name="Wespiser A.R."/>
            <person name="Almeida E Silva A."/>
            <person name="Schlindwein A.D."/>
            <person name="Pacheco A.C."/>
            <person name="Silva A.L."/>
            <person name="Graveley B.R."/>
            <person name="Walenz B.P."/>
            <person name="Lima Bde A."/>
            <person name="Ribeiro C.A."/>
            <person name="Nunes-Silva C.G."/>
            <person name="de Carvalho C.R."/>
            <person name="Soares C.M."/>
            <person name="de Menezes C.B."/>
            <person name="Matiolli C."/>
            <person name="Caffrey D."/>
            <person name="Araujo D.A."/>
            <person name="de Oliveira D.M."/>
            <person name="Golenbock D."/>
            <person name="Grisard E.C."/>
            <person name="Fantinatti-Garboggini F."/>
            <person name="de Carvalho F.M."/>
            <person name="Barcellos F.G."/>
            <person name="Prosdocimi F."/>
            <person name="May G."/>
            <person name="Azevedo Junior G.M."/>
            <person name="Guimaraes G.M."/>
            <person name="Goldman G.H."/>
            <person name="Padilha I.Q."/>
            <person name="Batista Jda S."/>
            <person name="Ferro J.A."/>
            <person name="Ribeiro J.M."/>
            <person name="Fietto J.L."/>
            <person name="Dabbas K.M."/>
            <person name="Cerdeira L."/>
            <person name="Agnez-Lima L.F."/>
            <person name="Brocchi M."/>
            <person name="de Carvalho M.O."/>
            <person name="Teixeira Mde M."/>
            <person name="Diniz Maia Mde M."/>
            <person name="Goldman M.H."/>
            <person name="Cruz Schneider M.P."/>
            <person name="Felipe M.S."/>
            <person name="Hungria M."/>
            <person name="Nicolas M.F."/>
            <person name="Pereira M."/>
            <person name="Montes M.A."/>
            <person name="Cantao M.E."/>
            <person name="Vincentz M."/>
            <person name="Rafael M.S."/>
            <person name="Silverman N."/>
            <person name="Stoco P.H."/>
            <person name="Souza R.C."/>
            <person name="Vicentini R."/>
            <person name="Gazzinelli R.T."/>
            <person name="Neves Rde O."/>
            <person name="Silva R."/>
            <person name="Astolfi-Filho S."/>
            <person name="Maciel T.E."/>
            <person name="Urmenyi T.P."/>
            <person name="Tadei W.P."/>
            <person name="Camargo E.P."/>
            <person name="de Vasconcelos A.T."/>
        </authorList>
    </citation>
    <scope>NUCLEOTIDE SEQUENCE</scope>
</reference>
<dbReference type="AlphaFoldDB" id="W5JH17"/>
<dbReference type="FunCoup" id="W5JH17">
    <property type="interactions" value="1619"/>
</dbReference>
<dbReference type="InterPro" id="IPR036345">
    <property type="entry name" value="ExoRNase_PH_dom2_sf"/>
</dbReference>
<dbReference type="SMART" id="SM00322">
    <property type="entry name" value="KH"/>
    <property type="match status" value="1"/>
</dbReference>
<feature type="domain" description="S1 motif" evidence="10">
    <location>
        <begin position="674"/>
        <end position="745"/>
    </location>
</feature>
<dbReference type="InterPro" id="IPR020568">
    <property type="entry name" value="Ribosomal_Su5_D2-typ_SF"/>
</dbReference>
<dbReference type="InterPro" id="IPR027408">
    <property type="entry name" value="PNPase/RNase_PH_dom_sf"/>
</dbReference>
<dbReference type="CDD" id="cd11363">
    <property type="entry name" value="RNase_PH_PNPase_1"/>
    <property type="match status" value="1"/>
</dbReference>
<dbReference type="SUPFAM" id="SSF46915">
    <property type="entry name" value="Polynucleotide phosphorylase/guanosine pentaphosphate synthase (PNPase/GPSI), domain 3"/>
    <property type="match status" value="1"/>
</dbReference>
<keyword evidence="5" id="KW-0548">Nucleotidyltransferase</keyword>
<dbReference type="PANTHER" id="PTHR11252">
    <property type="entry name" value="POLYRIBONUCLEOTIDE NUCLEOTIDYLTRANSFERASE"/>
    <property type="match status" value="1"/>
</dbReference>
<dbReference type="InterPro" id="IPR003029">
    <property type="entry name" value="S1_domain"/>
</dbReference>
<dbReference type="EC" id="2.7.7.8" evidence="2"/>
<dbReference type="FunFam" id="3.30.1370.10:FF:000001">
    <property type="entry name" value="Polyribonucleotide nucleotidyltransferase"/>
    <property type="match status" value="1"/>
</dbReference>
<dbReference type="InterPro" id="IPR012162">
    <property type="entry name" value="PNPase"/>
</dbReference>
<dbReference type="SUPFAM" id="SSF54211">
    <property type="entry name" value="Ribosomal protein S5 domain 2-like"/>
    <property type="match status" value="2"/>
</dbReference>
<dbReference type="PIRSF" id="PIRSF005499">
    <property type="entry name" value="PNPase"/>
    <property type="match status" value="1"/>
</dbReference>
<dbReference type="Pfam" id="PF03726">
    <property type="entry name" value="PNPase"/>
    <property type="match status" value="1"/>
</dbReference>
<dbReference type="InterPro" id="IPR015848">
    <property type="entry name" value="PNPase_PH_RNA-bd_bac/org-type"/>
</dbReference>
<keyword evidence="6 8" id="KW-0694">RNA-binding</keyword>
<dbReference type="STRING" id="43151.W5JH17"/>
<keyword evidence="4 11" id="KW-0808">Transferase</keyword>
<dbReference type="Gene3D" id="3.30.1370.10">
    <property type="entry name" value="K Homology domain, type 1"/>
    <property type="match status" value="1"/>
</dbReference>
<dbReference type="NCBIfam" id="TIGR03591">
    <property type="entry name" value="polynuc_phos"/>
    <property type="match status" value="1"/>
</dbReference>
<reference evidence="12" key="4">
    <citation type="submission" date="2015-06" db="UniProtKB">
        <authorList>
            <consortium name="EnsemblMetazoa"/>
        </authorList>
    </citation>
    <scope>IDENTIFICATION</scope>
</reference>
<name>W5JH17_ANODA</name>
<reference evidence="11 13" key="1">
    <citation type="journal article" date="2010" name="BMC Genomics">
        <title>Combination of measures distinguishes pre-miRNAs from other stem-loops in the genome of the newly sequenced Anopheles darlingi.</title>
        <authorList>
            <person name="Mendes N.D."/>
            <person name="Freitas A.T."/>
            <person name="Vasconcelos A.T."/>
            <person name="Sagot M.F."/>
        </authorList>
    </citation>
    <scope>NUCLEOTIDE SEQUENCE</scope>
</reference>
<evidence type="ECO:0000256" key="3">
    <source>
        <dbReference type="ARBA" id="ARBA00022490"/>
    </source>
</evidence>
<accession>W5JH17</accession>
<dbReference type="InterPro" id="IPR036456">
    <property type="entry name" value="PNPase_PH_RNA-bd_sf"/>
</dbReference>
<evidence type="ECO:0000256" key="5">
    <source>
        <dbReference type="ARBA" id="ARBA00022695"/>
    </source>
</evidence>
<evidence type="ECO:0000256" key="8">
    <source>
        <dbReference type="PROSITE-ProRule" id="PRU00117"/>
    </source>
</evidence>
<reference evidence="11" key="2">
    <citation type="submission" date="2010-05" db="EMBL/GenBank/DDBJ databases">
        <authorList>
            <person name="Almeida L.G."/>
            <person name="Nicolas M.F."/>
            <person name="Souza R.C."/>
            <person name="Vasconcelos A.T.R."/>
        </authorList>
    </citation>
    <scope>NUCLEOTIDE SEQUENCE</scope>
</reference>
<dbReference type="GO" id="GO:0000958">
    <property type="term" value="P:mitochondrial mRNA catabolic process"/>
    <property type="evidence" value="ECO:0007669"/>
    <property type="project" value="TreeGrafter"/>
</dbReference>
<dbReference type="SUPFAM" id="SSF54791">
    <property type="entry name" value="Eukaryotic type KH-domain (KH-domain type I)"/>
    <property type="match status" value="1"/>
</dbReference>
<dbReference type="InterPro" id="IPR004087">
    <property type="entry name" value="KH_dom"/>
</dbReference>
<dbReference type="InterPro" id="IPR015847">
    <property type="entry name" value="ExoRNase_PH_dom2"/>
</dbReference>
<feature type="region of interest" description="Disordered" evidence="9">
    <location>
        <begin position="756"/>
        <end position="779"/>
    </location>
</feature>
<dbReference type="Pfam" id="PF00013">
    <property type="entry name" value="KH_1"/>
    <property type="match status" value="1"/>
</dbReference>
<dbReference type="CDD" id="cd09033">
    <property type="entry name" value="KH-I_PNPT1"/>
    <property type="match status" value="1"/>
</dbReference>
<dbReference type="VEuPathDB" id="VectorBase:ADAC006103"/>
<dbReference type="NCBIfam" id="NF008805">
    <property type="entry name" value="PRK11824.1"/>
    <property type="match status" value="1"/>
</dbReference>
<dbReference type="EnsemblMetazoa" id="ADAC006103-RA">
    <property type="protein sequence ID" value="ADAC006103-PA"/>
    <property type="gene ID" value="ADAC006103"/>
</dbReference>
<dbReference type="InterPro" id="IPR004088">
    <property type="entry name" value="KH_dom_type_1"/>
</dbReference>
<dbReference type="GO" id="GO:0003723">
    <property type="term" value="F:RNA binding"/>
    <property type="evidence" value="ECO:0007669"/>
    <property type="project" value="UniProtKB-UniRule"/>
</dbReference>
<dbReference type="InterPro" id="IPR036612">
    <property type="entry name" value="KH_dom_type_1_sf"/>
</dbReference>
<dbReference type="PROSITE" id="PS50126">
    <property type="entry name" value="S1"/>
    <property type="match status" value="1"/>
</dbReference>
<dbReference type="VEuPathDB" id="VectorBase:ADAR2_010390"/>
<dbReference type="PANTHER" id="PTHR11252:SF0">
    <property type="entry name" value="POLYRIBONUCLEOTIDE NUCLEOTIDYLTRANSFERASE 1, MITOCHONDRIAL"/>
    <property type="match status" value="1"/>
</dbReference>
<evidence type="ECO:0000259" key="10">
    <source>
        <dbReference type="PROSITE" id="PS50126"/>
    </source>
</evidence>
<dbReference type="FunFam" id="3.30.230.70:FF:000032">
    <property type="entry name" value="Polyribonucleotide nucleotidyltransferase 1"/>
    <property type="match status" value="1"/>
</dbReference>
<dbReference type="eggNOG" id="KOG1067">
    <property type="taxonomic scope" value="Eukaryota"/>
</dbReference>
<evidence type="ECO:0000256" key="1">
    <source>
        <dbReference type="ARBA" id="ARBA00007404"/>
    </source>
</evidence>
<proteinExistence type="inferred from homology"/>
<organism evidence="11">
    <name type="scientific">Anopheles darlingi</name>
    <name type="common">Mosquito</name>
    <dbReference type="NCBI Taxonomy" id="43151"/>
    <lineage>
        <taxon>Eukaryota</taxon>
        <taxon>Metazoa</taxon>
        <taxon>Ecdysozoa</taxon>
        <taxon>Arthropoda</taxon>
        <taxon>Hexapoda</taxon>
        <taxon>Insecta</taxon>
        <taxon>Pterygota</taxon>
        <taxon>Neoptera</taxon>
        <taxon>Endopterygota</taxon>
        <taxon>Diptera</taxon>
        <taxon>Nematocera</taxon>
        <taxon>Culicoidea</taxon>
        <taxon>Culicidae</taxon>
        <taxon>Anophelinae</taxon>
        <taxon>Anopheles</taxon>
    </lineage>
</organism>
<evidence type="ECO:0000313" key="11">
    <source>
        <dbReference type="EMBL" id="ETN62205.1"/>
    </source>
</evidence>
<evidence type="ECO:0000313" key="13">
    <source>
        <dbReference type="Proteomes" id="UP000000673"/>
    </source>
</evidence>
<evidence type="ECO:0000256" key="6">
    <source>
        <dbReference type="ARBA" id="ARBA00022884"/>
    </source>
</evidence>
<keyword evidence="13" id="KW-1185">Reference proteome</keyword>
<dbReference type="Gene3D" id="3.30.230.70">
    <property type="entry name" value="GHMP Kinase, N-terminal domain"/>
    <property type="match status" value="2"/>
</dbReference>
<dbReference type="SUPFAM" id="SSF55666">
    <property type="entry name" value="Ribonuclease PH domain 2-like"/>
    <property type="match status" value="2"/>
</dbReference>
<dbReference type="SUPFAM" id="SSF50249">
    <property type="entry name" value="Nucleic acid-binding proteins"/>
    <property type="match status" value="1"/>
</dbReference>
<dbReference type="GO" id="GO:0004654">
    <property type="term" value="F:polyribonucleotide nucleotidyltransferase activity"/>
    <property type="evidence" value="ECO:0007669"/>
    <property type="project" value="UniProtKB-EC"/>
</dbReference>
<evidence type="ECO:0000256" key="4">
    <source>
        <dbReference type="ARBA" id="ARBA00022679"/>
    </source>
</evidence>
<evidence type="ECO:0000256" key="2">
    <source>
        <dbReference type="ARBA" id="ARBA00012416"/>
    </source>
</evidence>
<dbReference type="InterPro" id="IPR001247">
    <property type="entry name" value="ExoRNase_PH_dom1"/>
</dbReference>
<dbReference type="EMBL" id="ADMH02001521">
    <property type="protein sequence ID" value="ETN62205.1"/>
    <property type="molecule type" value="Genomic_DNA"/>
</dbReference>
<evidence type="ECO:0000256" key="7">
    <source>
        <dbReference type="ARBA" id="ARBA00031451"/>
    </source>
</evidence>
<dbReference type="FunFam" id="2.40.50.140:FF:000113">
    <property type="entry name" value="polyribonucleotide nucleotidyltransferase 1, mitochondrial"/>
    <property type="match status" value="1"/>
</dbReference>
<dbReference type="Proteomes" id="UP000000673">
    <property type="component" value="Unassembled WGS sequence"/>
</dbReference>
<feature type="compositionally biased region" description="Low complexity" evidence="9">
    <location>
        <begin position="762"/>
        <end position="771"/>
    </location>
</feature>
<dbReference type="GO" id="GO:0005739">
    <property type="term" value="C:mitochondrion"/>
    <property type="evidence" value="ECO:0007669"/>
    <property type="project" value="TreeGrafter"/>
</dbReference>
<sequence>MLHQITGLHQCRRKLFAALPHIHSVRRRGFSVAQLETPEVDIALSTGRVVRISSGKYARFADGCAVVTIGDTAVMVTAVARQKSQNTSFLPLVVDYRQKSAAAGRIPTNFLRRELGPSEKEILSARLVDRSIRPLFPADFRLDTQIVCNMLAIDSSNPPDVQAINGASAALALSDIPWNGPVGAVRLGLVDNEVIVNPTRREMQLSALDLVVTATRQNLVVMLEGRGNVVNENEIRMAIKRGTKEAQLIINGIERLQKTHGKAKRPIEPSPTVDEEIAGAVRTMAEMRLREIFRDFTHDKFSRDQAVSKTRTDTIDKVWSSYPTADPGLISEAFNKFTRSVFREMLLEDGVRCDGRGLDDLRPISCSVNLHKPLHGSALFQRGQTQVFSTVALDSPESALRLDPVTSLDAGMKSKNFFLHYEFPPYATGETGKIGPIGRREIGHGALAEKGLVPIIPAEHPFTIRLTSEVLESNGSSSMATVCAGSMALMDAGVPVTEAAAGVAIGLVTKYENNDTKHLLDYRILSDLLGIEDYMGDMDMKVAGTRRGITAIQADLKIPGIPLKVVMEALQKSMEARFKILDIMDGTIGATRTIKKDCWPVTDRLVIEPSQRSRLLGPGGVNLRRLYLETGVQLTQEDETSFRIFAPSEAAMHEAKEHLEELLKTEKIPDLEFGAIYTAKIVELRDTGVMVTLYPSMPPTLLHNSQLDQRKIAHPSALGLPVGSEIQVKYFGRDPVSGFMRLSRKVLQGPATAMIRNLDRTSSSSSSSSSGGSNGDAKT</sequence>